<evidence type="ECO:0000313" key="1">
    <source>
        <dbReference type="EMBL" id="BAD31293.1"/>
    </source>
</evidence>
<organism evidence="1">
    <name type="scientific">Oryza sativa subsp. japonica</name>
    <name type="common">Rice</name>
    <dbReference type="NCBI Taxonomy" id="39947"/>
    <lineage>
        <taxon>Eukaryota</taxon>
        <taxon>Viridiplantae</taxon>
        <taxon>Streptophyta</taxon>
        <taxon>Embryophyta</taxon>
        <taxon>Tracheophyta</taxon>
        <taxon>Spermatophyta</taxon>
        <taxon>Magnoliopsida</taxon>
        <taxon>Liliopsida</taxon>
        <taxon>Poales</taxon>
        <taxon>Poaceae</taxon>
        <taxon>BOP clade</taxon>
        <taxon>Oryzoideae</taxon>
        <taxon>Oryzeae</taxon>
        <taxon>Oryzinae</taxon>
        <taxon>Oryza</taxon>
        <taxon>Oryza sativa</taxon>
    </lineage>
</organism>
<dbReference type="AlphaFoldDB" id="Q69LB0"/>
<sequence>MSYMAGFNQGISSSTMMSGNEIDEVTWEDLDAEQRKMMVVTQELLMKSYIRNNQGVVKGNVSLPQVVVSPKRIFS</sequence>
<accession>Q69LB0</accession>
<gene>
    <name evidence="1" type="primary">P0024C06.137</name>
</gene>
<name>Q69LB0_ORYSJ</name>
<reference evidence="1" key="1">
    <citation type="journal article" date="2004" name="Plant Cell">
        <title>Composition and structure of the centromeric region of rice chromosome 8.</title>
        <authorList>
            <person name="Wu J."/>
            <person name="Yamagata H."/>
            <person name="Hayashi-Tsugane M."/>
            <person name="Hijishita S."/>
            <person name="Fujisawa M."/>
            <person name="Shibata M."/>
            <person name="Itoh Y."/>
            <person name="Nakamura M."/>
            <person name="Sakaguchi M."/>
            <person name="Yoshihara R."/>
            <person name="Kobayashi H."/>
            <person name="Itoh K."/>
            <person name="Karasawa W."/>
            <person name="Yamamoto M."/>
            <person name="Saji S."/>
            <person name="Katagiri S."/>
            <person name="Kanamori H."/>
            <person name="Namiki N."/>
            <person name="Katayose Y."/>
            <person name="Matsumoto T."/>
            <person name="Sasaki T."/>
        </authorList>
    </citation>
    <scope>NUCLEOTIDE SEQUENCE</scope>
</reference>
<proteinExistence type="predicted"/>
<dbReference type="EMBL" id="AP005305">
    <property type="protein sequence ID" value="BAD31293.1"/>
    <property type="molecule type" value="Genomic_DNA"/>
</dbReference>
<protein>
    <submittedName>
        <fullName evidence="1">Uncharacterized protein</fullName>
    </submittedName>
</protein>